<dbReference type="InParanoid" id="G9MYI8"/>
<evidence type="ECO:0000313" key="3">
    <source>
        <dbReference type="Proteomes" id="UP000007115"/>
    </source>
</evidence>
<dbReference type="HOGENOM" id="CLU_2590084_0_0_1"/>
<protein>
    <submittedName>
        <fullName evidence="2">Uncharacterized protein</fullName>
    </submittedName>
</protein>
<evidence type="ECO:0000313" key="2">
    <source>
        <dbReference type="EMBL" id="EHK20608.1"/>
    </source>
</evidence>
<feature type="chain" id="PRO_5003523792" evidence="1">
    <location>
        <begin position="21"/>
        <end position="80"/>
    </location>
</feature>
<dbReference type="VEuPathDB" id="FungiDB:TRIVIDRAFT_223924"/>
<keyword evidence="3" id="KW-1185">Reference proteome</keyword>
<dbReference type="AlphaFoldDB" id="G9MYI8"/>
<evidence type="ECO:0000256" key="1">
    <source>
        <dbReference type="SAM" id="SignalP"/>
    </source>
</evidence>
<reference evidence="2 3" key="1">
    <citation type="journal article" date="2011" name="Genome Biol.">
        <title>Comparative genome sequence analysis underscores mycoparasitism as the ancestral life style of Trichoderma.</title>
        <authorList>
            <person name="Kubicek C.P."/>
            <person name="Herrera-Estrella A."/>
            <person name="Seidl-Seiboth V."/>
            <person name="Martinez D.A."/>
            <person name="Druzhinina I.S."/>
            <person name="Thon M."/>
            <person name="Zeilinger S."/>
            <person name="Casas-Flores S."/>
            <person name="Horwitz B.A."/>
            <person name="Mukherjee P.K."/>
            <person name="Mukherjee M."/>
            <person name="Kredics L."/>
            <person name="Alcaraz L.D."/>
            <person name="Aerts A."/>
            <person name="Antal Z."/>
            <person name="Atanasova L."/>
            <person name="Cervantes-Badillo M.G."/>
            <person name="Challacombe J."/>
            <person name="Chertkov O."/>
            <person name="McCluskey K."/>
            <person name="Coulpier F."/>
            <person name="Deshpande N."/>
            <person name="von Doehren H."/>
            <person name="Ebbole D.J."/>
            <person name="Esquivel-Naranjo E.U."/>
            <person name="Fekete E."/>
            <person name="Flipphi M."/>
            <person name="Glaser F."/>
            <person name="Gomez-Rodriguez E.Y."/>
            <person name="Gruber S."/>
            <person name="Han C."/>
            <person name="Henrissat B."/>
            <person name="Hermosa R."/>
            <person name="Hernandez-Onate M."/>
            <person name="Karaffa L."/>
            <person name="Kosti I."/>
            <person name="Le Crom S."/>
            <person name="Lindquist E."/>
            <person name="Lucas S."/>
            <person name="Luebeck M."/>
            <person name="Luebeck P.S."/>
            <person name="Margeot A."/>
            <person name="Metz B."/>
            <person name="Misra M."/>
            <person name="Nevalainen H."/>
            <person name="Omann M."/>
            <person name="Packer N."/>
            <person name="Perrone G."/>
            <person name="Uresti-Rivera E.E."/>
            <person name="Salamov A."/>
            <person name="Schmoll M."/>
            <person name="Seiboth B."/>
            <person name="Shapiro H."/>
            <person name="Sukno S."/>
            <person name="Tamayo-Ramos J.A."/>
            <person name="Tisch D."/>
            <person name="Wiest A."/>
            <person name="Wilkinson H.H."/>
            <person name="Zhang M."/>
            <person name="Coutinho P.M."/>
            <person name="Kenerley C.M."/>
            <person name="Monte E."/>
            <person name="Baker S.E."/>
            <person name="Grigoriev I.V."/>
        </authorList>
    </citation>
    <scope>NUCLEOTIDE SEQUENCE [LARGE SCALE GENOMIC DNA]</scope>
    <source>
        <strain evidence="3">Gv29-8 / FGSC 10586</strain>
    </source>
</reference>
<sequence length="80" mass="8841">MVKLLASALLGGCLSLVANGMALPKSELRPNELHARSSWNFEYWNFPAGENVKVTPGADLCLIHYLPTNLEMFLVVDQQP</sequence>
<dbReference type="Proteomes" id="UP000007115">
    <property type="component" value="Unassembled WGS sequence"/>
</dbReference>
<name>G9MYI8_HYPVG</name>
<dbReference type="GeneID" id="25791822"/>
<dbReference type="RefSeq" id="XP_013954802.1">
    <property type="nucleotide sequence ID" value="XM_014099327.1"/>
</dbReference>
<gene>
    <name evidence="2" type="ORF">TRIVIDRAFT_223924</name>
</gene>
<accession>G9MYI8</accession>
<feature type="signal peptide" evidence="1">
    <location>
        <begin position="1"/>
        <end position="20"/>
    </location>
</feature>
<dbReference type="EMBL" id="ABDF02000079">
    <property type="protein sequence ID" value="EHK20608.1"/>
    <property type="molecule type" value="Genomic_DNA"/>
</dbReference>
<comment type="caution">
    <text evidence="2">The sequence shown here is derived from an EMBL/GenBank/DDBJ whole genome shotgun (WGS) entry which is preliminary data.</text>
</comment>
<proteinExistence type="predicted"/>
<keyword evidence="1" id="KW-0732">Signal</keyword>
<organism evidence="2 3">
    <name type="scientific">Hypocrea virens (strain Gv29-8 / FGSC 10586)</name>
    <name type="common">Gliocladium virens</name>
    <name type="synonym">Trichoderma virens</name>
    <dbReference type="NCBI Taxonomy" id="413071"/>
    <lineage>
        <taxon>Eukaryota</taxon>
        <taxon>Fungi</taxon>
        <taxon>Dikarya</taxon>
        <taxon>Ascomycota</taxon>
        <taxon>Pezizomycotina</taxon>
        <taxon>Sordariomycetes</taxon>
        <taxon>Hypocreomycetidae</taxon>
        <taxon>Hypocreales</taxon>
        <taxon>Hypocreaceae</taxon>
        <taxon>Trichoderma</taxon>
    </lineage>
</organism>